<evidence type="ECO:0000313" key="7">
    <source>
        <dbReference type="Proteomes" id="UP000279275"/>
    </source>
</evidence>
<dbReference type="GO" id="GO:0003677">
    <property type="term" value="F:DNA binding"/>
    <property type="evidence" value="ECO:0007669"/>
    <property type="project" value="UniProtKB-KW"/>
</dbReference>
<evidence type="ECO:0000313" key="6">
    <source>
        <dbReference type="EMBL" id="RMI34144.1"/>
    </source>
</evidence>
<keyword evidence="7" id="KW-1185">Reference proteome</keyword>
<dbReference type="SMART" id="SM00421">
    <property type="entry name" value="HTH_LUXR"/>
    <property type="match status" value="1"/>
</dbReference>
<sequence length="555" mass="59605">MTPLRCPVTVNLSRSTTYRSVCQVNAKRKGSRMNHHGQRTAEPTPDDTAAALTSAIADRDWQTAISLIENSWVTLLLDDPQLLRVAAEAIPESELSEHPTLLAGRKLFTHWGSTNTSGLIELPSDPEELRALGETPKARDALSVGAVRMIMQRATGEFRRAADIARTQTPLVSSASESQPDTLGAPLAIVRFQRGITYQLSGSFTEATSELQQAYRAARAAGLTQLARDAALESALGRAVAGDILQARRRLGQAPAGLSGRSVGSVAQALVALERLDPPDAGAVLDDIGEPEDRDEMWSFVVYARAQYALAIGQPFLGLAHLTRGVAANADTCRPGGIAYSLLTASEIDLRLAGGEGNKAIEIADSVIGDDPWTVVAAARANLFARRPTVALALCHRVDWFQSAQPRPHLEALLVQAAAHEALGETDSADTRWVSACTLIEQTGLLRPLALVPTRLVRTLSERTGVSTSGVAEFLAAATPSVFPTDVPVVRLTDREQAILRELARGEPLRKIAEKQFVSINTVKTQLRSMYQKVGGHSREEAVAIARKLGLLQLS</sequence>
<dbReference type="GO" id="GO:0006355">
    <property type="term" value="P:regulation of DNA-templated transcription"/>
    <property type="evidence" value="ECO:0007669"/>
    <property type="project" value="InterPro"/>
</dbReference>
<keyword evidence="3" id="KW-0804">Transcription</keyword>
<dbReference type="PRINTS" id="PR00038">
    <property type="entry name" value="HTHLUXR"/>
</dbReference>
<evidence type="ECO:0000256" key="2">
    <source>
        <dbReference type="ARBA" id="ARBA00023125"/>
    </source>
</evidence>
<dbReference type="Pfam" id="PF00196">
    <property type="entry name" value="GerE"/>
    <property type="match status" value="1"/>
</dbReference>
<accession>A0A3M2L9Q4</accession>
<name>A0A3M2L9Q4_9NOCA</name>
<dbReference type="PANTHER" id="PTHR44688">
    <property type="entry name" value="DNA-BINDING TRANSCRIPTIONAL ACTIVATOR DEVR_DOSR"/>
    <property type="match status" value="1"/>
</dbReference>
<organism evidence="6 7">
    <name type="scientific">Nocardia stercoris</name>
    <dbReference type="NCBI Taxonomy" id="2483361"/>
    <lineage>
        <taxon>Bacteria</taxon>
        <taxon>Bacillati</taxon>
        <taxon>Actinomycetota</taxon>
        <taxon>Actinomycetes</taxon>
        <taxon>Mycobacteriales</taxon>
        <taxon>Nocardiaceae</taxon>
        <taxon>Nocardia</taxon>
    </lineage>
</organism>
<dbReference type="EMBL" id="RFFH01000002">
    <property type="protein sequence ID" value="RMI34144.1"/>
    <property type="molecule type" value="Genomic_DNA"/>
</dbReference>
<feature type="domain" description="HTH luxR-type" evidence="5">
    <location>
        <begin position="485"/>
        <end position="550"/>
    </location>
</feature>
<evidence type="ECO:0000256" key="1">
    <source>
        <dbReference type="ARBA" id="ARBA00023015"/>
    </source>
</evidence>
<dbReference type="PANTHER" id="PTHR44688:SF16">
    <property type="entry name" value="DNA-BINDING TRANSCRIPTIONAL ACTIVATOR DEVR_DOSR"/>
    <property type="match status" value="1"/>
</dbReference>
<keyword evidence="2 6" id="KW-0238">DNA-binding</keyword>
<proteinExistence type="predicted"/>
<reference evidence="6 7" key="1">
    <citation type="submission" date="2018-10" db="EMBL/GenBank/DDBJ databases">
        <title>Isolation from cow dung.</title>
        <authorList>
            <person name="Ling L."/>
        </authorList>
    </citation>
    <scope>NUCLEOTIDE SEQUENCE [LARGE SCALE GENOMIC DNA]</scope>
    <source>
        <strain evidence="6 7">NEAU-LL90</strain>
    </source>
</reference>
<feature type="region of interest" description="Disordered" evidence="4">
    <location>
        <begin position="26"/>
        <end position="46"/>
    </location>
</feature>
<dbReference type="InterPro" id="IPR000792">
    <property type="entry name" value="Tscrpt_reg_LuxR_C"/>
</dbReference>
<keyword evidence="1" id="KW-0805">Transcription regulation</keyword>
<comment type="caution">
    <text evidence="6">The sequence shown here is derived from an EMBL/GenBank/DDBJ whole genome shotgun (WGS) entry which is preliminary data.</text>
</comment>
<gene>
    <name evidence="6" type="ORF">EBN03_06885</name>
</gene>
<dbReference type="InterPro" id="IPR016032">
    <property type="entry name" value="Sig_transdc_resp-reg_C-effctor"/>
</dbReference>
<protein>
    <submittedName>
        <fullName evidence="6">DNA-binding response regulator</fullName>
    </submittedName>
</protein>
<evidence type="ECO:0000259" key="5">
    <source>
        <dbReference type="PROSITE" id="PS50043"/>
    </source>
</evidence>
<dbReference type="Proteomes" id="UP000279275">
    <property type="component" value="Unassembled WGS sequence"/>
</dbReference>
<dbReference type="InterPro" id="IPR036388">
    <property type="entry name" value="WH-like_DNA-bd_sf"/>
</dbReference>
<dbReference type="Gene3D" id="1.10.10.10">
    <property type="entry name" value="Winged helix-like DNA-binding domain superfamily/Winged helix DNA-binding domain"/>
    <property type="match status" value="1"/>
</dbReference>
<dbReference type="PROSITE" id="PS50043">
    <property type="entry name" value="HTH_LUXR_2"/>
    <property type="match status" value="1"/>
</dbReference>
<evidence type="ECO:0000256" key="4">
    <source>
        <dbReference type="SAM" id="MobiDB-lite"/>
    </source>
</evidence>
<feature type="compositionally biased region" description="Basic residues" evidence="4">
    <location>
        <begin position="26"/>
        <end position="38"/>
    </location>
</feature>
<dbReference type="CDD" id="cd06170">
    <property type="entry name" value="LuxR_C_like"/>
    <property type="match status" value="1"/>
</dbReference>
<dbReference type="SUPFAM" id="SSF46894">
    <property type="entry name" value="C-terminal effector domain of the bipartite response regulators"/>
    <property type="match status" value="1"/>
</dbReference>
<dbReference type="AlphaFoldDB" id="A0A3M2L9Q4"/>
<evidence type="ECO:0000256" key="3">
    <source>
        <dbReference type="ARBA" id="ARBA00023163"/>
    </source>
</evidence>